<dbReference type="Gene3D" id="3.30.720.110">
    <property type="match status" value="1"/>
</dbReference>
<keyword evidence="3" id="KW-1185">Reference proteome</keyword>
<organism evidence="2 3">
    <name type="scientific">Microbulbifer spongiae</name>
    <dbReference type="NCBI Taxonomy" id="2944933"/>
    <lineage>
        <taxon>Bacteria</taxon>
        <taxon>Pseudomonadati</taxon>
        <taxon>Pseudomonadota</taxon>
        <taxon>Gammaproteobacteria</taxon>
        <taxon>Cellvibrionales</taxon>
        <taxon>Microbulbiferaceae</taxon>
        <taxon>Microbulbifer</taxon>
    </lineage>
</organism>
<accession>A0ABY9EBY2</accession>
<protein>
    <submittedName>
        <fullName evidence="2">VOC family protein</fullName>
    </submittedName>
</protein>
<dbReference type="Pfam" id="PF00903">
    <property type="entry name" value="Glyoxalase"/>
    <property type="match status" value="1"/>
</dbReference>
<dbReference type="Proteomes" id="UP001321520">
    <property type="component" value="Chromosome"/>
</dbReference>
<dbReference type="InterPro" id="IPR026275">
    <property type="entry name" value="Glyoxalase/dOase/EhpR"/>
</dbReference>
<evidence type="ECO:0000313" key="2">
    <source>
        <dbReference type="EMBL" id="WKD50529.1"/>
    </source>
</evidence>
<evidence type="ECO:0000313" key="3">
    <source>
        <dbReference type="Proteomes" id="UP001321520"/>
    </source>
</evidence>
<dbReference type="PIRSF" id="PIRSF039020">
    <property type="entry name" value="EhpR"/>
    <property type="match status" value="1"/>
</dbReference>
<reference evidence="2 3" key="1">
    <citation type="submission" date="2022-05" db="EMBL/GenBank/DDBJ databases">
        <title>Microbulbifer sp. nov., isolated from sponge.</title>
        <authorList>
            <person name="Gao L."/>
        </authorList>
    </citation>
    <scope>NUCLEOTIDE SEQUENCE [LARGE SCALE GENOMIC DNA]</scope>
    <source>
        <strain evidence="2 3">MI-G</strain>
    </source>
</reference>
<dbReference type="InterPro" id="IPR029068">
    <property type="entry name" value="Glyas_Bleomycin-R_OHBP_Dase"/>
</dbReference>
<feature type="domain" description="VOC" evidence="1">
    <location>
        <begin position="3"/>
        <end position="120"/>
    </location>
</feature>
<proteinExistence type="predicted"/>
<name>A0ABY9EBY2_9GAMM</name>
<sequence length="122" mass="13902">MLTPNLLTLYVGNLEISTTFYEKLLDRAPVTTFPHYVSFEFDNGLYLSLWSKKAKNFVSDGTGHRFELSFLVEGDDSVMSIYEKWQAHSVNIEQPLHEAVFGLTFVATDPDGHRIRVSTPDE</sequence>
<dbReference type="EMBL" id="CP098023">
    <property type="protein sequence ID" value="WKD50529.1"/>
    <property type="molecule type" value="Genomic_DNA"/>
</dbReference>
<dbReference type="PROSITE" id="PS51819">
    <property type="entry name" value="VOC"/>
    <property type="match status" value="1"/>
</dbReference>
<dbReference type="SUPFAM" id="SSF54593">
    <property type="entry name" value="Glyoxalase/Bleomycin resistance protein/Dihydroxybiphenyl dioxygenase"/>
    <property type="match status" value="1"/>
</dbReference>
<dbReference type="Gene3D" id="3.30.720.120">
    <property type="match status" value="1"/>
</dbReference>
<gene>
    <name evidence="2" type="ORF">M8T91_03610</name>
</gene>
<dbReference type="RefSeq" id="WP_301416905.1">
    <property type="nucleotide sequence ID" value="NZ_CP098023.1"/>
</dbReference>
<dbReference type="InterPro" id="IPR037523">
    <property type="entry name" value="VOC_core"/>
</dbReference>
<evidence type="ECO:0000259" key="1">
    <source>
        <dbReference type="PROSITE" id="PS51819"/>
    </source>
</evidence>
<dbReference type="InterPro" id="IPR004360">
    <property type="entry name" value="Glyas_Fos-R_dOase_dom"/>
</dbReference>